<dbReference type="NCBIfam" id="TIGR02532">
    <property type="entry name" value="IV_pilin_GFxxxE"/>
    <property type="match status" value="1"/>
</dbReference>
<keyword evidence="3" id="KW-1185">Reference proteome</keyword>
<dbReference type="Pfam" id="PF07963">
    <property type="entry name" value="N_methyl"/>
    <property type="match status" value="1"/>
</dbReference>
<keyword evidence="1" id="KW-0812">Transmembrane</keyword>
<accession>A0ABS7TD28</accession>
<gene>
    <name evidence="2" type="ORF">K7B09_05455</name>
</gene>
<evidence type="ECO:0000313" key="2">
    <source>
        <dbReference type="EMBL" id="MBZ4185773.1"/>
    </source>
</evidence>
<evidence type="ECO:0000313" key="3">
    <source>
        <dbReference type="Proteomes" id="UP001430290"/>
    </source>
</evidence>
<keyword evidence="1" id="KW-0472">Membrane</keyword>
<dbReference type="Proteomes" id="UP001430290">
    <property type="component" value="Unassembled WGS sequence"/>
</dbReference>
<feature type="transmembrane region" description="Helical" evidence="1">
    <location>
        <begin position="12"/>
        <end position="35"/>
    </location>
</feature>
<dbReference type="InterPro" id="IPR031982">
    <property type="entry name" value="PilE-like"/>
</dbReference>
<organism evidence="2 3">
    <name type="scientific">Thermomonas beijingensis</name>
    <dbReference type="NCBI Taxonomy" id="2872701"/>
    <lineage>
        <taxon>Bacteria</taxon>
        <taxon>Pseudomonadati</taxon>
        <taxon>Pseudomonadota</taxon>
        <taxon>Gammaproteobacteria</taxon>
        <taxon>Lysobacterales</taxon>
        <taxon>Lysobacteraceae</taxon>
        <taxon>Thermomonas</taxon>
    </lineage>
</organism>
<name>A0ABS7TD28_9GAMM</name>
<comment type="caution">
    <text evidence="2">The sequence shown here is derived from an EMBL/GenBank/DDBJ whole genome shotgun (WGS) entry which is preliminary data.</text>
</comment>
<dbReference type="PANTHER" id="PTHR30093">
    <property type="entry name" value="GENERAL SECRETION PATHWAY PROTEIN G"/>
    <property type="match status" value="1"/>
</dbReference>
<reference evidence="2" key="1">
    <citation type="submission" date="2021-09" db="EMBL/GenBank/DDBJ databases">
        <authorList>
            <person name="Wu T."/>
            <person name="Guo S.Z."/>
        </authorList>
    </citation>
    <scope>NUCLEOTIDE SEQUENCE</scope>
    <source>
        <strain evidence="2">RSS-23</strain>
    </source>
</reference>
<dbReference type="PANTHER" id="PTHR30093:SF47">
    <property type="entry name" value="TYPE IV PILUS NON-CORE MINOR PILIN PILE"/>
    <property type="match status" value="1"/>
</dbReference>
<dbReference type="PROSITE" id="PS00409">
    <property type="entry name" value="PROKAR_NTER_METHYL"/>
    <property type="match status" value="1"/>
</dbReference>
<dbReference type="EMBL" id="JAIQDJ010000001">
    <property type="protein sequence ID" value="MBZ4185773.1"/>
    <property type="molecule type" value="Genomic_DNA"/>
</dbReference>
<proteinExistence type="predicted"/>
<dbReference type="Pfam" id="PF16732">
    <property type="entry name" value="ComP_DUS"/>
    <property type="match status" value="1"/>
</dbReference>
<dbReference type="SUPFAM" id="SSF54523">
    <property type="entry name" value="Pili subunits"/>
    <property type="match status" value="1"/>
</dbReference>
<protein>
    <submittedName>
        <fullName evidence="2">Prepilin-type N-terminal cleavage/methylation domain-containing protein</fullName>
    </submittedName>
</protein>
<dbReference type="InterPro" id="IPR045584">
    <property type="entry name" value="Pilin-like"/>
</dbReference>
<sequence length="136" mass="14329">MPVYRASRTSGFSLIEVMVVVAIIAILASIALPSYNDHQRKTRRAAGTACLTTVAQRMERVYTTDMSYSSAPAIGSLTGACEPDTLTFYTFSFSSGPAAKSYELSAAPAGKQAGDSCGTLKLDQTGKKTPSTAGCW</sequence>
<keyword evidence="1" id="KW-1133">Transmembrane helix</keyword>
<evidence type="ECO:0000256" key="1">
    <source>
        <dbReference type="SAM" id="Phobius"/>
    </source>
</evidence>
<dbReference type="Gene3D" id="3.30.700.10">
    <property type="entry name" value="Glycoprotein, Type 4 Pilin"/>
    <property type="match status" value="1"/>
</dbReference>
<dbReference type="InterPro" id="IPR012902">
    <property type="entry name" value="N_methyl_site"/>
</dbReference>